<protein>
    <submittedName>
        <fullName evidence="1">Uncharacterized protein</fullName>
    </submittedName>
</protein>
<dbReference type="Proteomes" id="UP000012012">
    <property type="component" value="Unassembled WGS sequence"/>
</dbReference>
<comment type="caution">
    <text evidence="1">The sequence shown here is derived from an EMBL/GenBank/DDBJ whole genome shotgun (WGS) entry which is preliminary data.</text>
</comment>
<reference evidence="1 2" key="1">
    <citation type="submission" date="2012-11" db="EMBL/GenBank/DDBJ databases">
        <authorList>
            <person name="Weinstock G."/>
            <person name="Sodergren E."/>
            <person name="Lobos E.A."/>
            <person name="Fulton L."/>
            <person name="Fulton R."/>
            <person name="Courtney L."/>
            <person name="Fronick C."/>
            <person name="O'Laughlin M."/>
            <person name="Godfrey J."/>
            <person name="Wilson R.M."/>
            <person name="Miner T."/>
            <person name="Farmer C."/>
            <person name="Delehaunty K."/>
            <person name="Cordes M."/>
            <person name="Minx P."/>
            <person name="Tomlinson C."/>
            <person name="Chen J."/>
            <person name="Wollam A."/>
            <person name="Pepin K.H."/>
            <person name="Bhonagiri V."/>
            <person name="Zhang X."/>
            <person name="Suruliraj S."/>
            <person name="Antonio M."/>
            <person name="Secka O."/>
            <person name="Thomas J."/>
            <person name="Warren W."/>
            <person name="Mitreva M."/>
            <person name="Mardis E.R."/>
            <person name="Wilson R.K."/>
        </authorList>
    </citation>
    <scope>NUCLEOTIDE SEQUENCE [LARGE SCALE GENOMIC DNA]</scope>
    <source>
        <strain evidence="1 2">GAM120Ai</strain>
    </source>
</reference>
<evidence type="ECO:0000313" key="2">
    <source>
        <dbReference type="Proteomes" id="UP000012012"/>
    </source>
</evidence>
<evidence type="ECO:0000313" key="1">
    <source>
        <dbReference type="EMBL" id="EMG96227.1"/>
    </source>
</evidence>
<organism evidence="1 2">
    <name type="scientific">Helicobacter pylori GAM120Ai</name>
    <dbReference type="NCBI Taxonomy" id="1159029"/>
    <lineage>
        <taxon>Bacteria</taxon>
        <taxon>Pseudomonadati</taxon>
        <taxon>Campylobacterota</taxon>
        <taxon>Epsilonproteobacteria</taxon>
        <taxon>Campylobacterales</taxon>
        <taxon>Helicobacteraceae</taxon>
        <taxon>Helicobacter</taxon>
    </lineage>
</organism>
<name>A0AAV3IFH3_HELPX</name>
<dbReference type="EMBL" id="APDF01000021">
    <property type="protein sequence ID" value="EMG96227.1"/>
    <property type="molecule type" value="Genomic_DNA"/>
</dbReference>
<gene>
    <name evidence="1" type="ORF">HMPREF1401_00634</name>
</gene>
<sequence length="47" mass="5417">MFNPPLTLQRRERFGTSFMGAMVGLEARERARSLSFNLTLFSGRRNP</sequence>
<dbReference type="AlphaFoldDB" id="A0AAV3IFH3"/>
<accession>A0AAV3IFH3</accession>
<proteinExistence type="predicted"/>